<feature type="domain" description="M23ase beta-sheet core" evidence="2">
    <location>
        <begin position="23"/>
        <end position="120"/>
    </location>
</feature>
<evidence type="ECO:0000259" key="1">
    <source>
        <dbReference type="Pfam" id="PF01471"/>
    </source>
</evidence>
<evidence type="ECO:0000313" key="3">
    <source>
        <dbReference type="EMBL" id="MBB6454736.1"/>
    </source>
</evidence>
<sequence length="206" mass="23269">MKHFIMPCEGRITSRFREGNRPSHHGVDIAKSGNVPILSIADGFITRSYYSISYGNVVFIRHNVNGQLYESVYAHLKKREVMEDSVVEQGQIIGYMGNTGYSYGQHLHFELHVGNWNIRKSNAVDPLKYLIKTSSLDKKKLLFPYPGKLLLKGSKGINVQRIQRAVNVDADGIFGPITENAVKLFQERQGIEVDGIVGPITWTKMF</sequence>
<name>A0A841Q8L2_9BACI</name>
<dbReference type="AlphaFoldDB" id="A0A841Q8L2"/>
<dbReference type="SUPFAM" id="SSF47090">
    <property type="entry name" value="PGBD-like"/>
    <property type="match status" value="1"/>
</dbReference>
<evidence type="ECO:0000313" key="4">
    <source>
        <dbReference type="Proteomes" id="UP000581688"/>
    </source>
</evidence>
<dbReference type="InterPro" id="IPR036365">
    <property type="entry name" value="PGBD-like_sf"/>
</dbReference>
<dbReference type="InterPro" id="IPR002477">
    <property type="entry name" value="Peptidoglycan-bd-like"/>
</dbReference>
<dbReference type="CDD" id="cd12797">
    <property type="entry name" value="M23_peptidase"/>
    <property type="match status" value="1"/>
</dbReference>
<proteinExistence type="predicted"/>
<dbReference type="Gene3D" id="1.10.101.10">
    <property type="entry name" value="PGBD-like superfamily/PGBD"/>
    <property type="match status" value="1"/>
</dbReference>
<dbReference type="RefSeq" id="WP_246200057.1">
    <property type="nucleotide sequence ID" value="NZ_CADDWK010000014.1"/>
</dbReference>
<organism evidence="3 4">
    <name type="scientific">Salirhabdus euzebyi</name>
    <dbReference type="NCBI Taxonomy" id="394506"/>
    <lineage>
        <taxon>Bacteria</taxon>
        <taxon>Bacillati</taxon>
        <taxon>Bacillota</taxon>
        <taxon>Bacilli</taxon>
        <taxon>Bacillales</taxon>
        <taxon>Bacillaceae</taxon>
        <taxon>Salirhabdus</taxon>
    </lineage>
</organism>
<dbReference type="PANTHER" id="PTHR21666:SF270">
    <property type="entry name" value="MUREIN HYDROLASE ACTIVATOR ENVC"/>
    <property type="match status" value="1"/>
</dbReference>
<dbReference type="PANTHER" id="PTHR21666">
    <property type="entry name" value="PEPTIDASE-RELATED"/>
    <property type="match status" value="1"/>
</dbReference>
<dbReference type="Pfam" id="PF01551">
    <property type="entry name" value="Peptidase_M23"/>
    <property type="match status" value="1"/>
</dbReference>
<gene>
    <name evidence="3" type="ORF">HNQ94_003225</name>
</gene>
<accession>A0A841Q8L2</accession>
<dbReference type="InterPro" id="IPR016047">
    <property type="entry name" value="M23ase_b-sheet_dom"/>
</dbReference>
<dbReference type="Pfam" id="PF01471">
    <property type="entry name" value="PG_binding_1"/>
    <property type="match status" value="1"/>
</dbReference>
<reference evidence="3 4" key="1">
    <citation type="submission" date="2020-08" db="EMBL/GenBank/DDBJ databases">
        <title>Genomic Encyclopedia of Type Strains, Phase IV (KMG-IV): sequencing the most valuable type-strain genomes for metagenomic binning, comparative biology and taxonomic classification.</title>
        <authorList>
            <person name="Goeker M."/>
        </authorList>
    </citation>
    <scope>NUCLEOTIDE SEQUENCE [LARGE SCALE GENOMIC DNA]</scope>
    <source>
        <strain evidence="3 4">DSM 19612</strain>
    </source>
</reference>
<dbReference type="Proteomes" id="UP000581688">
    <property type="component" value="Unassembled WGS sequence"/>
</dbReference>
<comment type="caution">
    <text evidence="3">The sequence shown here is derived from an EMBL/GenBank/DDBJ whole genome shotgun (WGS) entry which is preliminary data.</text>
</comment>
<dbReference type="GO" id="GO:0004222">
    <property type="term" value="F:metalloendopeptidase activity"/>
    <property type="evidence" value="ECO:0007669"/>
    <property type="project" value="TreeGrafter"/>
</dbReference>
<evidence type="ECO:0000259" key="2">
    <source>
        <dbReference type="Pfam" id="PF01551"/>
    </source>
</evidence>
<dbReference type="Gene3D" id="2.70.70.10">
    <property type="entry name" value="Glucose Permease (Domain IIA)"/>
    <property type="match status" value="1"/>
</dbReference>
<protein>
    <recommendedName>
        <fullName evidence="5">Peptidoglycan binding domain-containing protein</fullName>
    </recommendedName>
</protein>
<keyword evidence="4" id="KW-1185">Reference proteome</keyword>
<dbReference type="SUPFAM" id="SSF51261">
    <property type="entry name" value="Duplicated hybrid motif"/>
    <property type="match status" value="1"/>
</dbReference>
<dbReference type="EMBL" id="JACHGH010000012">
    <property type="protein sequence ID" value="MBB6454736.1"/>
    <property type="molecule type" value="Genomic_DNA"/>
</dbReference>
<feature type="domain" description="Peptidoglycan binding-like" evidence="1">
    <location>
        <begin position="168"/>
        <end position="205"/>
    </location>
</feature>
<evidence type="ECO:0008006" key="5">
    <source>
        <dbReference type="Google" id="ProtNLM"/>
    </source>
</evidence>
<dbReference type="InterPro" id="IPR050570">
    <property type="entry name" value="Cell_wall_metabolism_enzyme"/>
</dbReference>
<dbReference type="InterPro" id="IPR036366">
    <property type="entry name" value="PGBDSf"/>
</dbReference>
<dbReference type="InterPro" id="IPR011055">
    <property type="entry name" value="Dup_hybrid_motif"/>
</dbReference>